<dbReference type="Proteomes" id="UP000670092">
    <property type="component" value="Unassembled WGS sequence"/>
</dbReference>
<organism evidence="1 2">
    <name type="scientific">Ajellomyces capsulatus</name>
    <name type="common">Darling's disease fungus</name>
    <name type="synonym">Histoplasma capsulatum</name>
    <dbReference type="NCBI Taxonomy" id="5037"/>
    <lineage>
        <taxon>Eukaryota</taxon>
        <taxon>Fungi</taxon>
        <taxon>Dikarya</taxon>
        <taxon>Ascomycota</taxon>
        <taxon>Pezizomycotina</taxon>
        <taxon>Eurotiomycetes</taxon>
        <taxon>Eurotiomycetidae</taxon>
        <taxon>Onygenales</taxon>
        <taxon>Ajellomycetaceae</taxon>
        <taxon>Histoplasma</taxon>
    </lineage>
</organism>
<dbReference type="EMBL" id="JAEVHI010000002">
    <property type="protein sequence ID" value="KAG5299477.1"/>
    <property type="molecule type" value="Genomic_DNA"/>
</dbReference>
<protein>
    <submittedName>
        <fullName evidence="1">Uncharacterized protein</fullName>
    </submittedName>
</protein>
<proteinExistence type="predicted"/>
<gene>
    <name evidence="1" type="ORF">I7I52_09809</name>
</gene>
<dbReference type="VEuPathDB" id="FungiDB:I7I52_09809"/>
<sequence>MLLLSKNLGPCIQLASGKKYCYRRICQNLGMKRLESLDMGLVQRKEVNHRVLCLQMMYLSLVMWLLKLQPGQLRLERVLPVNLPIMRRDREPRLPKPLLV</sequence>
<dbReference type="AlphaFoldDB" id="A0A8H8D3G3"/>
<accession>A0A8H8D3G3</accession>
<comment type="caution">
    <text evidence="1">The sequence shown here is derived from an EMBL/GenBank/DDBJ whole genome shotgun (WGS) entry which is preliminary data.</text>
</comment>
<name>A0A8H8D3G3_AJECA</name>
<evidence type="ECO:0000313" key="2">
    <source>
        <dbReference type="Proteomes" id="UP000670092"/>
    </source>
</evidence>
<evidence type="ECO:0000313" key="1">
    <source>
        <dbReference type="EMBL" id="KAG5299477.1"/>
    </source>
</evidence>
<reference evidence="1 2" key="1">
    <citation type="submission" date="2021-01" db="EMBL/GenBank/DDBJ databases">
        <title>Chromosome-level genome assembly of a human fungal pathogen reveals clustering of transcriptionally co-regulated genes.</title>
        <authorList>
            <person name="Voorhies M."/>
            <person name="Cohen S."/>
            <person name="Shea T.P."/>
            <person name="Petrus S."/>
            <person name="Munoz J.F."/>
            <person name="Poplawski S."/>
            <person name="Goldman W.E."/>
            <person name="Michael T."/>
            <person name="Cuomo C.A."/>
            <person name="Sil A."/>
            <person name="Beyhan S."/>
        </authorList>
    </citation>
    <scope>NUCLEOTIDE SEQUENCE [LARGE SCALE GENOMIC DNA]</scope>
    <source>
        <strain evidence="1 2">G184AR</strain>
    </source>
</reference>